<evidence type="ECO:0000313" key="3">
    <source>
        <dbReference type="Proteomes" id="UP000517106"/>
    </source>
</evidence>
<name>A0A7W3YLK4_9LACO</name>
<comment type="caution">
    <text evidence="2">The sequence shown here is derived from an EMBL/GenBank/DDBJ whole genome shotgun (WGS) entry which is preliminary data.</text>
</comment>
<evidence type="ECO:0000256" key="1">
    <source>
        <dbReference type="SAM" id="Phobius"/>
    </source>
</evidence>
<dbReference type="EMBL" id="JACIVA010000013">
    <property type="protein sequence ID" value="MBB1096464.1"/>
    <property type="molecule type" value="Genomic_DNA"/>
</dbReference>
<keyword evidence="1" id="KW-1133">Transmembrane helix</keyword>
<dbReference type="RefSeq" id="WP_182595082.1">
    <property type="nucleotide sequence ID" value="NZ_JACIVA010000013.1"/>
</dbReference>
<keyword evidence="3" id="KW-1185">Reference proteome</keyword>
<dbReference type="PANTHER" id="PTHR30037">
    <property type="entry name" value="DNA-3-METHYLADENINE GLYCOSYLASE 1"/>
    <property type="match status" value="1"/>
</dbReference>
<gene>
    <name evidence="2" type="ORF">H5S09_00520</name>
</gene>
<dbReference type="InterPro" id="IPR005019">
    <property type="entry name" value="Adenine_glyco"/>
</dbReference>
<feature type="transmembrane region" description="Helical" evidence="1">
    <location>
        <begin position="157"/>
        <end position="177"/>
    </location>
</feature>
<keyword evidence="1" id="KW-0812">Transmembrane</keyword>
<organism evidence="2 3">
    <name type="scientific">Limosilactobacillus rudii</name>
    <dbReference type="NCBI Taxonomy" id="2759755"/>
    <lineage>
        <taxon>Bacteria</taxon>
        <taxon>Bacillati</taxon>
        <taxon>Bacillota</taxon>
        <taxon>Bacilli</taxon>
        <taxon>Lactobacillales</taxon>
        <taxon>Lactobacillaceae</taxon>
        <taxon>Limosilactobacillus</taxon>
    </lineage>
</organism>
<dbReference type="AlphaFoldDB" id="A0A7W3YLK4"/>
<proteinExistence type="predicted"/>
<keyword evidence="1" id="KW-0472">Membrane</keyword>
<dbReference type="GO" id="GO:0006284">
    <property type="term" value="P:base-excision repair"/>
    <property type="evidence" value="ECO:0007669"/>
    <property type="project" value="InterPro"/>
</dbReference>
<protein>
    <submittedName>
        <fullName evidence="2">DNA-3-methyladenine glycosylase I</fullName>
    </submittedName>
</protein>
<dbReference type="Pfam" id="PF03352">
    <property type="entry name" value="Adenine_glyco"/>
    <property type="match status" value="1"/>
</dbReference>
<sequence>MIRRPAWANSSVEMQEYYDHYWGFPVHNDQKLFEMLSLELFQAGLTWQTIWKRRAAFEQAFANFVIEEVATFDKKKIEQLCADPTIIRNRRKIEAVVNNANVILQLRKKNITFNDYIWQFVGGKAQRLVLTEGENLPAQTRKSQEISRQMRKAGFKFIGPTIIYSFMTAVGMVNARLE</sequence>
<dbReference type="Proteomes" id="UP000517106">
    <property type="component" value="Unassembled WGS sequence"/>
</dbReference>
<accession>A0A7W3YLK4</accession>
<dbReference type="InterPro" id="IPR011257">
    <property type="entry name" value="DNA_glycosylase"/>
</dbReference>
<evidence type="ECO:0000313" key="2">
    <source>
        <dbReference type="EMBL" id="MBB1096464.1"/>
    </source>
</evidence>
<dbReference type="Gene3D" id="1.10.340.30">
    <property type="entry name" value="Hypothetical protein, domain 2"/>
    <property type="match status" value="1"/>
</dbReference>
<dbReference type="PANTHER" id="PTHR30037:SF4">
    <property type="entry name" value="DNA-3-METHYLADENINE GLYCOSYLASE I"/>
    <property type="match status" value="1"/>
</dbReference>
<dbReference type="SUPFAM" id="SSF48150">
    <property type="entry name" value="DNA-glycosylase"/>
    <property type="match status" value="1"/>
</dbReference>
<dbReference type="GO" id="GO:0008725">
    <property type="term" value="F:DNA-3-methyladenine glycosylase activity"/>
    <property type="evidence" value="ECO:0007669"/>
    <property type="project" value="InterPro"/>
</dbReference>
<reference evidence="2 3" key="1">
    <citation type="submission" date="2020-07" db="EMBL/GenBank/DDBJ databases">
        <title>Description of Limosilactobacillus balticus sp. nov., Limosilactobacillus agrestis sp. nov., Limosilactobacillus albertensis sp. nov., Limosilactobacillus rudii sp. nov., Limosilactobacillus fastidiosus sp. nov., five novel Limosilactobacillus species isolated from the vertebrate gastrointestinal tract, and proposal of 6 subspecies of Limosilactobacillus reuteri adapted to the gastrointestinal tract of specific vertebrate hosts.</title>
        <authorList>
            <person name="Li F."/>
            <person name="Cheng C."/>
            <person name="Zheng J."/>
            <person name="Quevedo R.M."/>
            <person name="Li J."/>
            <person name="Roos S."/>
            <person name="Gaenzle M.G."/>
            <person name="Walter J."/>
        </authorList>
    </citation>
    <scope>NUCLEOTIDE SEQUENCE [LARGE SCALE GENOMIC DNA]</scope>
    <source>
        <strain evidence="2 3">STM2_1</strain>
    </source>
</reference>
<dbReference type="InterPro" id="IPR052891">
    <property type="entry name" value="DNA-3mA_glycosylase"/>
</dbReference>